<dbReference type="Proteomes" id="UP000504609">
    <property type="component" value="Unplaced"/>
</dbReference>
<evidence type="ECO:0000256" key="9">
    <source>
        <dbReference type="ARBA" id="ARBA00023303"/>
    </source>
</evidence>
<keyword evidence="5" id="KW-0851">Voltage-gated channel</keyword>
<keyword evidence="4 10" id="KW-0812">Transmembrane</keyword>
<name>A0A6J1EQ27_CUCMO</name>
<evidence type="ECO:0000256" key="8">
    <source>
        <dbReference type="ARBA" id="ARBA00023136"/>
    </source>
</evidence>
<gene>
    <name evidence="12" type="primary">LOC111436358</name>
</gene>
<evidence type="ECO:0000313" key="12">
    <source>
        <dbReference type="RefSeq" id="XP_022929884.1"/>
    </source>
</evidence>
<dbReference type="PANTHER" id="PTHR46480:SF1">
    <property type="entry name" value="VOLTAGE-GATED HYDROGEN CHANNEL 1"/>
    <property type="match status" value="1"/>
</dbReference>
<organism evidence="11 12">
    <name type="scientific">Cucurbita moschata</name>
    <name type="common">Winter crookneck squash</name>
    <name type="synonym">Cucurbita pepo var. moschata</name>
    <dbReference type="NCBI Taxonomy" id="3662"/>
    <lineage>
        <taxon>Eukaryota</taxon>
        <taxon>Viridiplantae</taxon>
        <taxon>Streptophyta</taxon>
        <taxon>Embryophyta</taxon>
        <taxon>Tracheophyta</taxon>
        <taxon>Spermatophyta</taxon>
        <taxon>Magnoliopsida</taxon>
        <taxon>eudicotyledons</taxon>
        <taxon>Gunneridae</taxon>
        <taxon>Pentapetalae</taxon>
        <taxon>rosids</taxon>
        <taxon>fabids</taxon>
        <taxon>Cucurbitales</taxon>
        <taxon>Cucurbitaceae</taxon>
        <taxon>Cucurbiteae</taxon>
        <taxon>Cucurbita</taxon>
    </lineage>
</organism>
<dbReference type="RefSeq" id="XP_022929884.1">
    <property type="nucleotide sequence ID" value="XM_023074116.1"/>
</dbReference>
<evidence type="ECO:0000256" key="10">
    <source>
        <dbReference type="SAM" id="Phobius"/>
    </source>
</evidence>
<evidence type="ECO:0000256" key="2">
    <source>
        <dbReference type="ARBA" id="ARBA00022448"/>
    </source>
</evidence>
<proteinExistence type="predicted"/>
<evidence type="ECO:0000313" key="11">
    <source>
        <dbReference type="Proteomes" id="UP000504609"/>
    </source>
</evidence>
<keyword evidence="11" id="KW-1185">Reference proteome</keyword>
<feature type="transmembrane region" description="Helical" evidence="10">
    <location>
        <begin position="74"/>
        <end position="93"/>
    </location>
</feature>
<dbReference type="GO" id="GO:0005886">
    <property type="term" value="C:plasma membrane"/>
    <property type="evidence" value="ECO:0007669"/>
    <property type="project" value="UniProtKB-SubCell"/>
</dbReference>
<dbReference type="GO" id="GO:0034702">
    <property type="term" value="C:monoatomic ion channel complex"/>
    <property type="evidence" value="ECO:0007669"/>
    <property type="project" value="UniProtKB-KW"/>
</dbReference>
<feature type="transmembrane region" description="Helical" evidence="10">
    <location>
        <begin position="114"/>
        <end position="141"/>
    </location>
</feature>
<evidence type="ECO:0000256" key="5">
    <source>
        <dbReference type="ARBA" id="ARBA00022882"/>
    </source>
</evidence>
<comment type="subcellular location">
    <subcellularLocation>
        <location evidence="1">Cell membrane</location>
        <topology evidence="1">Multi-pass membrane protein</topology>
    </subcellularLocation>
</comment>
<dbReference type="PANTHER" id="PTHR46480">
    <property type="entry name" value="F20B24.22"/>
    <property type="match status" value="1"/>
</dbReference>
<dbReference type="KEGG" id="cmos:111436358"/>
<reference evidence="12" key="1">
    <citation type="submission" date="2025-08" db="UniProtKB">
        <authorList>
            <consortium name="RefSeq"/>
        </authorList>
    </citation>
    <scope>IDENTIFICATION</scope>
    <source>
        <tissue evidence="12">Young leaves</tissue>
    </source>
</reference>
<protein>
    <submittedName>
        <fullName evidence="12">Uncharacterized protein LOC111436358</fullName>
    </submittedName>
</protein>
<keyword evidence="7" id="KW-0406">Ion transport</keyword>
<accession>A0A6J1EQ27</accession>
<dbReference type="AlphaFoldDB" id="A0A6J1EQ27"/>
<sequence>MADLSSSPTPAEPPAPASAASIQALELSIQNVMKLNQRRRKWHTLFATPILNTTNPLSSWRSHLITFLESTPSHLITIVLLLTDLIVTVLELTSSLISCNSPVSHKREEEVMGFHWVSIAILSLLSTKTVALVVGLGLSFFRRPGCVVDGVVVGVALGLEVAAKRRGGGVIMVGSLWRIVRVVESAFELSDDAIEAKIEGIVWELEGMKEEIRREKENEVIDLSINLSNL</sequence>
<dbReference type="Gene3D" id="1.20.120.350">
    <property type="entry name" value="Voltage-gated potassium channels. Chain C"/>
    <property type="match status" value="1"/>
</dbReference>
<keyword evidence="2" id="KW-0813">Transport</keyword>
<evidence type="ECO:0000256" key="6">
    <source>
        <dbReference type="ARBA" id="ARBA00022989"/>
    </source>
</evidence>
<dbReference type="GeneID" id="111436358"/>
<keyword evidence="6 10" id="KW-1133">Transmembrane helix</keyword>
<evidence type="ECO:0000256" key="3">
    <source>
        <dbReference type="ARBA" id="ARBA00022475"/>
    </source>
</evidence>
<evidence type="ECO:0000256" key="7">
    <source>
        <dbReference type="ARBA" id="ARBA00023065"/>
    </source>
</evidence>
<keyword evidence="3" id="KW-1003">Cell membrane</keyword>
<dbReference type="GO" id="GO:0030171">
    <property type="term" value="F:voltage-gated proton channel activity"/>
    <property type="evidence" value="ECO:0007669"/>
    <property type="project" value="InterPro"/>
</dbReference>
<evidence type="ECO:0000256" key="4">
    <source>
        <dbReference type="ARBA" id="ARBA00022692"/>
    </source>
</evidence>
<keyword evidence="9" id="KW-0407">Ion channel</keyword>
<dbReference type="InterPro" id="IPR027359">
    <property type="entry name" value="Volt_channel_dom_sf"/>
</dbReference>
<dbReference type="InterPro" id="IPR031846">
    <property type="entry name" value="Hvcn1"/>
</dbReference>
<keyword evidence="8 10" id="KW-0472">Membrane</keyword>
<evidence type="ECO:0000256" key="1">
    <source>
        <dbReference type="ARBA" id="ARBA00004651"/>
    </source>
</evidence>